<reference evidence="2" key="2">
    <citation type="submission" date="2015-08" db="UniProtKB">
        <authorList>
            <consortium name="WormBaseParasite"/>
        </authorList>
    </citation>
    <scope>IDENTIFICATION</scope>
</reference>
<evidence type="ECO:0000313" key="1">
    <source>
        <dbReference type="Proteomes" id="UP000035680"/>
    </source>
</evidence>
<proteinExistence type="predicted"/>
<dbReference type="AlphaFoldDB" id="A0A0K0G5L4"/>
<dbReference type="WBParaSite" id="SVE_2003200.1">
    <property type="protein sequence ID" value="SVE_2003200.1"/>
    <property type="gene ID" value="SVE_2003200"/>
</dbReference>
<name>A0A0K0G5L4_STRVS</name>
<keyword evidence="1" id="KW-1185">Reference proteome</keyword>
<sequence>MKILRKIANRFNSVICLNEFALRLPTNFSFFDNSVGGLTRRNELKCSYFPISVSIYQPNRNPRSPIRIKNESL</sequence>
<reference evidence="1" key="1">
    <citation type="submission" date="2014-07" db="EMBL/GenBank/DDBJ databases">
        <authorList>
            <person name="Martin A.A"/>
            <person name="De Silva N."/>
        </authorList>
    </citation>
    <scope>NUCLEOTIDE SEQUENCE</scope>
</reference>
<protein>
    <submittedName>
        <fullName evidence="2">Uncharacterized protein</fullName>
    </submittedName>
</protein>
<organism evidence="1 2">
    <name type="scientific">Strongyloides venezuelensis</name>
    <name type="common">Threadworm</name>
    <dbReference type="NCBI Taxonomy" id="75913"/>
    <lineage>
        <taxon>Eukaryota</taxon>
        <taxon>Metazoa</taxon>
        <taxon>Ecdysozoa</taxon>
        <taxon>Nematoda</taxon>
        <taxon>Chromadorea</taxon>
        <taxon>Rhabditida</taxon>
        <taxon>Tylenchina</taxon>
        <taxon>Panagrolaimomorpha</taxon>
        <taxon>Strongyloidoidea</taxon>
        <taxon>Strongyloididae</taxon>
        <taxon>Strongyloides</taxon>
    </lineage>
</organism>
<accession>A0A0K0G5L4</accession>
<evidence type="ECO:0000313" key="2">
    <source>
        <dbReference type="WBParaSite" id="SVE_2003200.1"/>
    </source>
</evidence>
<dbReference type="Proteomes" id="UP000035680">
    <property type="component" value="Unassembled WGS sequence"/>
</dbReference>